<gene>
    <name evidence="1" type="ORF">CCACVL1_28146</name>
</gene>
<evidence type="ECO:0000313" key="2">
    <source>
        <dbReference type="Proteomes" id="UP000188268"/>
    </source>
</evidence>
<feature type="non-terminal residue" evidence="1">
    <location>
        <position position="31"/>
    </location>
</feature>
<protein>
    <submittedName>
        <fullName evidence="1">Uncharacterized protein</fullName>
    </submittedName>
</protein>
<accession>A0A1R3G7E9</accession>
<dbReference type="Gramene" id="OMO54001">
    <property type="protein sequence ID" value="OMO54001"/>
    <property type="gene ID" value="CCACVL1_28146"/>
</dbReference>
<evidence type="ECO:0000313" key="1">
    <source>
        <dbReference type="EMBL" id="OMO54001.1"/>
    </source>
</evidence>
<feature type="non-terminal residue" evidence="1">
    <location>
        <position position="1"/>
    </location>
</feature>
<proteinExistence type="predicted"/>
<dbReference type="AlphaFoldDB" id="A0A1R3G7E9"/>
<dbReference type="Proteomes" id="UP000188268">
    <property type="component" value="Unassembled WGS sequence"/>
</dbReference>
<name>A0A1R3G7E9_COCAP</name>
<dbReference type="EMBL" id="AWWV01015050">
    <property type="protein sequence ID" value="OMO54001.1"/>
    <property type="molecule type" value="Genomic_DNA"/>
</dbReference>
<comment type="caution">
    <text evidence="1">The sequence shown here is derived from an EMBL/GenBank/DDBJ whole genome shotgun (WGS) entry which is preliminary data.</text>
</comment>
<organism evidence="1 2">
    <name type="scientific">Corchorus capsularis</name>
    <name type="common">Jute</name>
    <dbReference type="NCBI Taxonomy" id="210143"/>
    <lineage>
        <taxon>Eukaryota</taxon>
        <taxon>Viridiplantae</taxon>
        <taxon>Streptophyta</taxon>
        <taxon>Embryophyta</taxon>
        <taxon>Tracheophyta</taxon>
        <taxon>Spermatophyta</taxon>
        <taxon>Magnoliopsida</taxon>
        <taxon>eudicotyledons</taxon>
        <taxon>Gunneridae</taxon>
        <taxon>Pentapetalae</taxon>
        <taxon>rosids</taxon>
        <taxon>malvids</taxon>
        <taxon>Malvales</taxon>
        <taxon>Malvaceae</taxon>
        <taxon>Grewioideae</taxon>
        <taxon>Apeibeae</taxon>
        <taxon>Corchorus</taxon>
    </lineage>
</organism>
<keyword evidence="2" id="KW-1185">Reference proteome</keyword>
<sequence>ASIKGIEGTGVDEEFVGKVEARSTIRKIKKG</sequence>
<reference evidence="1 2" key="1">
    <citation type="submission" date="2013-09" db="EMBL/GenBank/DDBJ databases">
        <title>Corchorus capsularis genome sequencing.</title>
        <authorList>
            <person name="Alam M."/>
            <person name="Haque M.S."/>
            <person name="Islam M.S."/>
            <person name="Emdad E.M."/>
            <person name="Islam M.M."/>
            <person name="Ahmed B."/>
            <person name="Halim A."/>
            <person name="Hossen Q.M.M."/>
            <person name="Hossain M.Z."/>
            <person name="Ahmed R."/>
            <person name="Khan M.M."/>
            <person name="Islam R."/>
            <person name="Rashid M.M."/>
            <person name="Khan S.A."/>
            <person name="Rahman M.S."/>
            <person name="Alam M."/>
        </authorList>
    </citation>
    <scope>NUCLEOTIDE SEQUENCE [LARGE SCALE GENOMIC DNA]</scope>
    <source>
        <strain evidence="2">cv. CVL-1</strain>
        <tissue evidence="1">Whole seedling</tissue>
    </source>
</reference>